<dbReference type="STRING" id="52838.A0A4S8JM06"/>
<evidence type="ECO:0000256" key="4">
    <source>
        <dbReference type="ARBA" id="ARBA00022777"/>
    </source>
</evidence>
<dbReference type="InterPro" id="IPR011009">
    <property type="entry name" value="Kinase-like_dom_sf"/>
</dbReference>
<dbReference type="GO" id="GO:0005524">
    <property type="term" value="F:ATP binding"/>
    <property type="evidence" value="ECO:0007669"/>
    <property type="project" value="UniProtKB-UniRule"/>
</dbReference>
<keyword evidence="10" id="KW-1185">Reference proteome</keyword>
<dbReference type="PANTHER" id="PTHR47983:SF7">
    <property type="entry name" value="PROTEIN KINASE SUPERFAMILY PROTEIN"/>
    <property type="match status" value="1"/>
</dbReference>
<evidence type="ECO:0000259" key="8">
    <source>
        <dbReference type="PROSITE" id="PS50011"/>
    </source>
</evidence>
<organism evidence="9 10">
    <name type="scientific">Musa balbisiana</name>
    <name type="common">Banana</name>
    <dbReference type="NCBI Taxonomy" id="52838"/>
    <lineage>
        <taxon>Eukaryota</taxon>
        <taxon>Viridiplantae</taxon>
        <taxon>Streptophyta</taxon>
        <taxon>Embryophyta</taxon>
        <taxon>Tracheophyta</taxon>
        <taxon>Spermatophyta</taxon>
        <taxon>Magnoliopsida</taxon>
        <taxon>Liliopsida</taxon>
        <taxon>Zingiberales</taxon>
        <taxon>Musaceae</taxon>
        <taxon>Musa</taxon>
    </lineage>
</organism>
<keyword evidence="2" id="KW-0808">Transferase</keyword>
<evidence type="ECO:0000256" key="3">
    <source>
        <dbReference type="ARBA" id="ARBA00022741"/>
    </source>
</evidence>
<feature type="region of interest" description="Disordered" evidence="7">
    <location>
        <begin position="23"/>
        <end position="52"/>
    </location>
</feature>
<dbReference type="Pfam" id="PF07714">
    <property type="entry name" value="PK_Tyr_Ser-Thr"/>
    <property type="match status" value="2"/>
</dbReference>
<dbReference type="InterPro" id="IPR052101">
    <property type="entry name" value="Plant_StressResp_Kinase"/>
</dbReference>
<dbReference type="InterPro" id="IPR017441">
    <property type="entry name" value="Protein_kinase_ATP_BS"/>
</dbReference>
<dbReference type="InterPro" id="IPR000719">
    <property type="entry name" value="Prot_kinase_dom"/>
</dbReference>
<keyword evidence="1" id="KW-0597">Phosphoprotein</keyword>
<feature type="domain" description="Protein kinase" evidence="8">
    <location>
        <begin position="70"/>
        <end position="300"/>
    </location>
</feature>
<dbReference type="Gene3D" id="3.30.200.20">
    <property type="entry name" value="Phosphorylase Kinase, domain 1"/>
    <property type="match status" value="1"/>
</dbReference>
<dbReference type="Proteomes" id="UP000317650">
    <property type="component" value="Chromosome 1"/>
</dbReference>
<dbReference type="Gene3D" id="1.10.510.10">
    <property type="entry name" value="Transferase(Phosphotransferase) domain 1"/>
    <property type="match status" value="1"/>
</dbReference>
<accession>A0A4S8JM06</accession>
<keyword evidence="4" id="KW-0418">Kinase</keyword>
<feature type="compositionally biased region" description="Polar residues" evidence="7">
    <location>
        <begin position="289"/>
        <end position="300"/>
    </location>
</feature>
<comment type="caution">
    <text evidence="9">The sequence shown here is derived from an EMBL/GenBank/DDBJ whole genome shotgun (WGS) entry which is preliminary data.</text>
</comment>
<evidence type="ECO:0000256" key="6">
    <source>
        <dbReference type="PROSITE-ProRule" id="PRU10141"/>
    </source>
</evidence>
<dbReference type="SUPFAM" id="SSF56112">
    <property type="entry name" value="Protein kinase-like (PK-like)"/>
    <property type="match status" value="1"/>
</dbReference>
<dbReference type="FunFam" id="3.30.200.20:FF:000182">
    <property type="entry name" value="PTI1-like tyrosine-protein kinase 3"/>
    <property type="match status" value="1"/>
</dbReference>
<keyword evidence="5 6" id="KW-0067">ATP-binding</keyword>
<dbReference type="PANTHER" id="PTHR47983">
    <property type="entry name" value="PTO-INTERACTING PROTEIN 1-LIKE"/>
    <property type="match status" value="1"/>
</dbReference>
<proteinExistence type="predicted"/>
<evidence type="ECO:0000256" key="7">
    <source>
        <dbReference type="SAM" id="MobiDB-lite"/>
    </source>
</evidence>
<sequence>MRRWLCCSCHVDESYQAHENEYLKSPTNDADGHKGSKYSAAPKSEAPKAPPPIEVPMLSLEVLNEKTDSFGSKSLVGEGSYGRVYFAVLDNGKQVAVKKLDTSSEDNSAEFLTQVSMVSRLKHENFVEMLGYCVEGNMRLLAYEFATMGSLHDVLHVFCRYAMTGQLTQKSDVYSFGVVLLELLTGRKPVDHTMPRGQQSLVTWATPRLSEDKVKQCVDPRLKGDYPAKGVAKLAAVAALCVQYEAEFRPNMSIVCLDFRYHVRFVAAALHRTPSVDGGGGDELKDEQNGQQSRHNFAHG</sequence>
<feature type="binding site" evidence="6">
    <location>
        <position position="99"/>
    </location>
    <ligand>
        <name>ATP</name>
        <dbReference type="ChEBI" id="CHEBI:30616"/>
    </ligand>
</feature>
<evidence type="ECO:0000313" key="10">
    <source>
        <dbReference type="Proteomes" id="UP000317650"/>
    </source>
</evidence>
<gene>
    <name evidence="9" type="ORF">C4D60_Mb01t10190</name>
</gene>
<evidence type="ECO:0000256" key="5">
    <source>
        <dbReference type="ARBA" id="ARBA00022840"/>
    </source>
</evidence>
<dbReference type="AlphaFoldDB" id="A0A4S8JM06"/>
<dbReference type="InterPro" id="IPR001245">
    <property type="entry name" value="Ser-Thr/Tyr_kinase_cat_dom"/>
</dbReference>
<dbReference type="PROSITE" id="PS00107">
    <property type="entry name" value="PROTEIN_KINASE_ATP"/>
    <property type="match status" value="1"/>
</dbReference>
<dbReference type="EMBL" id="PYDT01000004">
    <property type="protein sequence ID" value="THU62915.1"/>
    <property type="molecule type" value="Genomic_DNA"/>
</dbReference>
<reference evidence="9 10" key="1">
    <citation type="journal article" date="2019" name="Nat. Plants">
        <title>Genome sequencing of Musa balbisiana reveals subgenome evolution and function divergence in polyploid bananas.</title>
        <authorList>
            <person name="Yao X."/>
        </authorList>
    </citation>
    <scope>NUCLEOTIDE SEQUENCE [LARGE SCALE GENOMIC DNA]</scope>
    <source>
        <strain evidence="10">cv. DH-PKW</strain>
        <tissue evidence="9">Leaves</tissue>
    </source>
</reference>
<protein>
    <recommendedName>
        <fullName evidence="8">Protein kinase domain-containing protein</fullName>
    </recommendedName>
</protein>
<keyword evidence="3 6" id="KW-0547">Nucleotide-binding</keyword>
<feature type="region of interest" description="Disordered" evidence="7">
    <location>
        <begin position="276"/>
        <end position="300"/>
    </location>
</feature>
<evidence type="ECO:0000256" key="1">
    <source>
        <dbReference type="ARBA" id="ARBA00022553"/>
    </source>
</evidence>
<evidence type="ECO:0000256" key="2">
    <source>
        <dbReference type="ARBA" id="ARBA00022679"/>
    </source>
</evidence>
<name>A0A4S8JM06_MUSBA</name>
<dbReference type="PROSITE" id="PS50011">
    <property type="entry name" value="PROTEIN_KINASE_DOM"/>
    <property type="match status" value="1"/>
</dbReference>
<evidence type="ECO:0000313" key="9">
    <source>
        <dbReference type="EMBL" id="THU62915.1"/>
    </source>
</evidence>
<dbReference type="GO" id="GO:0004672">
    <property type="term" value="F:protein kinase activity"/>
    <property type="evidence" value="ECO:0007669"/>
    <property type="project" value="InterPro"/>
</dbReference>